<dbReference type="PANTHER" id="PTHR30537">
    <property type="entry name" value="HTH-TYPE TRANSCRIPTIONAL REGULATOR"/>
    <property type="match status" value="1"/>
</dbReference>
<evidence type="ECO:0000256" key="3">
    <source>
        <dbReference type="ARBA" id="ARBA00023125"/>
    </source>
</evidence>
<dbReference type="OrthoDB" id="9813056at2"/>
<dbReference type="Pfam" id="PF03466">
    <property type="entry name" value="LysR_substrate"/>
    <property type="match status" value="1"/>
</dbReference>
<dbReference type="PANTHER" id="PTHR30537:SF5">
    <property type="entry name" value="HTH-TYPE TRANSCRIPTIONAL ACTIVATOR TTDR-RELATED"/>
    <property type="match status" value="1"/>
</dbReference>
<dbReference type="CDD" id="cd08474">
    <property type="entry name" value="PBP2_CrgA_like_5"/>
    <property type="match status" value="1"/>
</dbReference>
<dbReference type="SUPFAM" id="SSF53850">
    <property type="entry name" value="Periplasmic binding protein-like II"/>
    <property type="match status" value="1"/>
</dbReference>
<dbReference type="InterPro" id="IPR005119">
    <property type="entry name" value="LysR_subst-bd"/>
</dbReference>
<dbReference type="Gene3D" id="3.40.190.290">
    <property type="match status" value="1"/>
</dbReference>
<evidence type="ECO:0000256" key="4">
    <source>
        <dbReference type="ARBA" id="ARBA00023163"/>
    </source>
</evidence>
<feature type="domain" description="HTH lysR-type" evidence="5">
    <location>
        <begin position="1"/>
        <end position="61"/>
    </location>
</feature>
<dbReference type="AlphaFoldDB" id="A0A328AWR9"/>
<organism evidence="6 7">
    <name type="scientific">Phenylobacterium deserti</name>
    <dbReference type="NCBI Taxonomy" id="1914756"/>
    <lineage>
        <taxon>Bacteria</taxon>
        <taxon>Pseudomonadati</taxon>
        <taxon>Pseudomonadota</taxon>
        <taxon>Alphaproteobacteria</taxon>
        <taxon>Caulobacterales</taxon>
        <taxon>Caulobacteraceae</taxon>
        <taxon>Phenylobacterium</taxon>
    </lineage>
</organism>
<keyword evidence="2" id="KW-0805">Transcription regulation</keyword>
<proteinExistence type="inferred from homology"/>
<comment type="caution">
    <text evidence="6">The sequence shown here is derived from an EMBL/GenBank/DDBJ whole genome shotgun (WGS) entry which is preliminary data.</text>
</comment>
<evidence type="ECO:0000313" key="7">
    <source>
        <dbReference type="Proteomes" id="UP000249725"/>
    </source>
</evidence>
<evidence type="ECO:0000256" key="1">
    <source>
        <dbReference type="ARBA" id="ARBA00009437"/>
    </source>
</evidence>
<dbReference type="GO" id="GO:0003677">
    <property type="term" value="F:DNA binding"/>
    <property type="evidence" value="ECO:0007669"/>
    <property type="project" value="UniProtKB-KW"/>
</dbReference>
<dbReference type="GO" id="GO:0003700">
    <property type="term" value="F:DNA-binding transcription factor activity"/>
    <property type="evidence" value="ECO:0007669"/>
    <property type="project" value="InterPro"/>
</dbReference>
<keyword evidence="3" id="KW-0238">DNA-binding</keyword>
<dbReference type="EMBL" id="QFYR01000001">
    <property type="protein sequence ID" value="RAK58024.1"/>
    <property type="molecule type" value="Genomic_DNA"/>
</dbReference>
<dbReference type="InterPro" id="IPR058163">
    <property type="entry name" value="LysR-type_TF_proteobact-type"/>
</dbReference>
<dbReference type="InterPro" id="IPR036390">
    <property type="entry name" value="WH_DNA-bd_sf"/>
</dbReference>
<name>A0A328AWR9_9CAUL</name>
<sequence length="301" mass="32639">MPTASLDDLDAFAAIARHGSFRRAATERGVSASTLSQNLRDLETRLGVRLINRTTRSVALTEAGAALLARLQPALGEISAALGEARSAQAEPAGTLRINAPEPAAELVLAPLLPEFLAAYPRVTLEIITETSFVDIVAKGFDAGVRWGEHLAQDMVAVSLGPPQRYVCAAAPELVDRLGAPEHPRDLLEKPGLRFRFPSGAEPPWEFERQGEVLRISPTGPLVTSNREVMIRAALSGLGFVVSFDAYLEPYVATGQLVTVLGDWCEPFPGPFLYYPSARQAPSALRAFVDFVQARRRRQGW</sequence>
<dbReference type="Pfam" id="PF00126">
    <property type="entry name" value="HTH_1"/>
    <property type="match status" value="1"/>
</dbReference>
<dbReference type="InterPro" id="IPR000847">
    <property type="entry name" value="LysR_HTH_N"/>
</dbReference>
<keyword evidence="7" id="KW-1185">Reference proteome</keyword>
<dbReference type="SUPFAM" id="SSF46785">
    <property type="entry name" value="Winged helix' DNA-binding domain"/>
    <property type="match status" value="1"/>
</dbReference>
<evidence type="ECO:0000259" key="5">
    <source>
        <dbReference type="PROSITE" id="PS50931"/>
    </source>
</evidence>
<evidence type="ECO:0000313" key="6">
    <source>
        <dbReference type="EMBL" id="RAK58024.1"/>
    </source>
</evidence>
<keyword evidence="4" id="KW-0804">Transcription</keyword>
<dbReference type="FunFam" id="1.10.10.10:FF:000001">
    <property type="entry name" value="LysR family transcriptional regulator"/>
    <property type="match status" value="1"/>
</dbReference>
<dbReference type="InterPro" id="IPR036388">
    <property type="entry name" value="WH-like_DNA-bd_sf"/>
</dbReference>
<dbReference type="Gene3D" id="1.10.10.10">
    <property type="entry name" value="Winged helix-like DNA-binding domain superfamily/Winged helix DNA-binding domain"/>
    <property type="match status" value="1"/>
</dbReference>
<dbReference type="Proteomes" id="UP000249725">
    <property type="component" value="Unassembled WGS sequence"/>
</dbReference>
<dbReference type="RefSeq" id="WP_111514474.1">
    <property type="nucleotide sequence ID" value="NZ_QFYR01000001.1"/>
</dbReference>
<gene>
    <name evidence="6" type="ORF">DJ018_08980</name>
</gene>
<comment type="similarity">
    <text evidence="1">Belongs to the LysR transcriptional regulatory family.</text>
</comment>
<accession>A0A328AWR9</accession>
<reference evidence="7" key="1">
    <citation type="submission" date="2018-05" db="EMBL/GenBank/DDBJ databases">
        <authorList>
            <person name="Li X."/>
        </authorList>
    </citation>
    <scope>NUCLEOTIDE SEQUENCE [LARGE SCALE GENOMIC DNA]</scope>
    <source>
        <strain evidence="7">YIM 73061</strain>
    </source>
</reference>
<evidence type="ECO:0000256" key="2">
    <source>
        <dbReference type="ARBA" id="ARBA00023015"/>
    </source>
</evidence>
<dbReference type="PROSITE" id="PS50931">
    <property type="entry name" value="HTH_LYSR"/>
    <property type="match status" value="1"/>
</dbReference>
<protein>
    <submittedName>
        <fullName evidence="6">LysR family transcriptional regulator</fullName>
    </submittedName>
</protein>